<feature type="region of interest" description="Disordered" evidence="1">
    <location>
        <begin position="316"/>
        <end position="345"/>
    </location>
</feature>
<keyword evidence="3" id="KW-1185">Reference proteome</keyword>
<dbReference type="AlphaFoldDB" id="A0A388L587"/>
<sequence length="361" mass="40929">MEDEEDELTEKEKCYMEKKKAEWSKAKVTAGRERKRVSAYGSGARNGFLPLASNRWVESMSCAFGSRIWNLDTYNYVAPFDVRGYTLMATVGQDETKSCFDRAMDMVTVPPKVKFPFSGDGVSLPRMSVMDGTKCSSADPSVSIKGPMRPQNPAPMPELKRIWNMGKPYVKCRCVTFGRDDCGKGPAWFDHLLWFIFRDLDILFPDAPSLKAKVWLMLGLLEGSWRPLVLWSIIFNYMREAMMVLVKKVMTDPTLTAETVLNEVQGAENKMFKEVAKLLLPNKYLKKTTGKRQRPDVTASSSKRLQEDAHTSLDAFMESSPQSTPATDQPEKDLTSSVNDQDSSWTACWSPTWPPCWSRCR</sequence>
<accession>A0A388L587</accession>
<evidence type="ECO:0000313" key="2">
    <source>
        <dbReference type="EMBL" id="GBG77471.1"/>
    </source>
</evidence>
<protein>
    <submittedName>
        <fullName evidence="2">Uncharacterized protein</fullName>
    </submittedName>
</protein>
<gene>
    <name evidence="2" type="ORF">CBR_g23919</name>
</gene>
<organism evidence="2 3">
    <name type="scientific">Chara braunii</name>
    <name type="common">Braun's stonewort</name>
    <dbReference type="NCBI Taxonomy" id="69332"/>
    <lineage>
        <taxon>Eukaryota</taxon>
        <taxon>Viridiplantae</taxon>
        <taxon>Streptophyta</taxon>
        <taxon>Charophyceae</taxon>
        <taxon>Charales</taxon>
        <taxon>Characeae</taxon>
        <taxon>Chara</taxon>
    </lineage>
</organism>
<proteinExistence type="predicted"/>
<dbReference type="Gramene" id="GBG77471">
    <property type="protein sequence ID" value="GBG77471"/>
    <property type="gene ID" value="CBR_g23919"/>
</dbReference>
<dbReference type="Proteomes" id="UP000265515">
    <property type="component" value="Unassembled WGS sequence"/>
</dbReference>
<reference evidence="2 3" key="1">
    <citation type="journal article" date="2018" name="Cell">
        <title>The Chara Genome: Secondary Complexity and Implications for Plant Terrestrialization.</title>
        <authorList>
            <person name="Nishiyama T."/>
            <person name="Sakayama H."/>
            <person name="Vries J.D."/>
            <person name="Buschmann H."/>
            <person name="Saint-Marcoux D."/>
            <person name="Ullrich K.K."/>
            <person name="Haas F.B."/>
            <person name="Vanderstraeten L."/>
            <person name="Becker D."/>
            <person name="Lang D."/>
            <person name="Vosolsobe S."/>
            <person name="Rombauts S."/>
            <person name="Wilhelmsson P.K.I."/>
            <person name="Janitza P."/>
            <person name="Kern R."/>
            <person name="Heyl A."/>
            <person name="Rumpler F."/>
            <person name="Villalobos L.I.A.C."/>
            <person name="Clay J.M."/>
            <person name="Skokan R."/>
            <person name="Toyoda A."/>
            <person name="Suzuki Y."/>
            <person name="Kagoshima H."/>
            <person name="Schijlen E."/>
            <person name="Tajeshwar N."/>
            <person name="Catarino B."/>
            <person name="Hetherington A.J."/>
            <person name="Saltykova A."/>
            <person name="Bonnot C."/>
            <person name="Breuninger H."/>
            <person name="Symeonidi A."/>
            <person name="Radhakrishnan G.V."/>
            <person name="Van Nieuwerburgh F."/>
            <person name="Deforce D."/>
            <person name="Chang C."/>
            <person name="Karol K.G."/>
            <person name="Hedrich R."/>
            <person name="Ulvskov P."/>
            <person name="Glockner G."/>
            <person name="Delwiche C.F."/>
            <person name="Petrasek J."/>
            <person name="Van de Peer Y."/>
            <person name="Friml J."/>
            <person name="Beilby M."/>
            <person name="Dolan L."/>
            <person name="Kohara Y."/>
            <person name="Sugano S."/>
            <person name="Fujiyama A."/>
            <person name="Delaux P.-M."/>
            <person name="Quint M."/>
            <person name="TheiBen G."/>
            <person name="Hagemann M."/>
            <person name="Harholt J."/>
            <person name="Dunand C."/>
            <person name="Zachgo S."/>
            <person name="Langdale J."/>
            <person name="Maumus F."/>
            <person name="Straeten D.V.D."/>
            <person name="Gould S.B."/>
            <person name="Rensing S.A."/>
        </authorList>
    </citation>
    <scope>NUCLEOTIDE SEQUENCE [LARGE SCALE GENOMIC DNA]</scope>
    <source>
        <strain evidence="2 3">S276</strain>
    </source>
</reference>
<name>A0A388L587_CHABU</name>
<dbReference type="EMBL" id="BFEA01000268">
    <property type="protein sequence ID" value="GBG77471.1"/>
    <property type="molecule type" value="Genomic_DNA"/>
</dbReference>
<evidence type="ECO:0000313" key="3">
    <source>
        <dbReference type="Proteomes" id="UP000265515"/>
    </source>
</evidence>
<comment type="caution">
    <text evidence="2">The sequence shown here is derived from an EMBL/GenBank/DDBJ whole genome shotgun (WGS) entry which is preliminary data.</text>
</comment>
<feature type="compositionally biased region" description="Polar residues" evidence="1">
    <location>
        <begin position="335"/>
        <end position="345"/>
    </location>
</feature>
<evidence type="ECO:0000256" key="1">
    <source>
        <dbReference type="SAM" id="MobiDB-lite"/>
    </source>
</evidence>